<feature type="transmembrane region" description="Helical" evidence="5">
    <location>
        <begin position="310"/>
        <end position="326"/>
    </location>
</feature>
<keyword evidence="2 5" id="KW-0812">Transmembrane</keyword>
<proteinExistence type="predicted"/>
<keyword evidence="4 5" id="KW-0472">Membrane</keyword>
<dbReference type="AlphaFoldDB" id="A0A0K0DDV6"/>
<keyword evidence="6" id="KW-1185">Reference proteome</keyword>
<evidence type="ECO:0000256" key="5">
    <source>
        <dbReference type="SAM" id="Phobius"/>
    </source>
</evidence>
<dbReference type="PANTHER" id="PTHR23510:SF73">
    <property type="entry name" value="MFS DOMAIN-CONTAINING PROTEIN"/>
    <property type="match status" value="1"/>
</dbReference>
<sequence length="400" mass="44392">MGKNPKYSGNGKPANSGHIMGRICGTNLFTVGDNIRLGSCIEQNNITMIYVVKCFACLVVDKEHCSRRRHPCSYLRFLMNGVVQNVRMPLIMGRVTAFVACCLYLSVELLPEGRRYLMLLCYFLFGIASSSSAVLRAYLAAVSTTQDRAKAYSAFVVATMLSIVIGPICQLIFASIRYPGFVLIEGFLMFHIYSAPIWIATFTNFISVAIIHYALKDVYSLKSTEEVGDSFNLENFKAWIRRVHSMDLNWPLIIVCWMERIVVSPFVMISYGWDGQKTVNVLSLCMGIVGVLAITIAVAFIFLRFGNVQPVFIFSLFASICTNSSISETLGTGCDTRQYTWCDTAYGTSSIVFLSVICVVMGIGVPMSAISLDTIYSKVLGNIDQEKYIYCLNGCSSTFS</sequence>
<reference evidence="6" key="1">
    <citation type="submission" date="2012-09" db="EMBL/GenBank/DDBJ databases">
        <authorList>
            <person name="Martin A.A."/>
        </authorList>
    </citation>
    <scope>NUCLEOTIDE SEQUENCE</scope>
</reference>
<dbReference type="Gene3D" id="1.20.1250.20">
    <property type="entry name" value="MFS general substrate transporter like domains"/>
    <property type="match status" value="1"/>
</dbReference>
<dbReference type="STRING" id="6313.A0A0K0DDV6"/>
<feature type="transmembrane region" description="Helical" evidence="5">
    <location>
        <begin position="91"/>
        <end position="110"/>
    </location>
</feature>
<dbReference type="WBParaSite" id="ACAC_0000896101-mRNA-1">
    <property type="protein sequence ID" value="ACAC_0000896101-mRNA-1"/>
    <property type="gene ID" value="ACAC_0000896101"/>
</dbReference>
<dbReference type="GO" id="GO:0005765">
    <property type="term" value="C:lysosomal membrane"/>
    <property type="evidence" value="ECO:0007669"/>
    <property type="project" value="TreeGrafter"/>
</dbReference>
<keyword evidence="3 5" id="KW-1133">Transmembrane helix</keyword>
<evidence type="ECO:0000313" key="6">
    <source>
        <dbReference type="Proteomes" id="UP000035642"/>
    </source>
</evidence>
<dbReference type="PANTHER" id="PTHR23510">
    <property type="entry name" value="INNER MEMBRANE TRANSPORT PROTEIN YAJR"/>
    <property type="match status" value="1"/>
</dbReference>
<name>A0A0K0DDV6_ANGCA</name>
<dbReference type="Proteomes" id="UP000035642">
    <property type="component" value="Unassembled WGS sequence"/>
</dbReference>
<feature type="transmembrane region" description="Helical" evidence="5">
    <location>
        <begin position="279"/>
        <end position="303"/>
    </location>
</feature>
<reference evidence="7" key="2">
    <citation type="submission" date="2017-02" db="UniProtKB">
        <authorList>
            <consortium name="WormBaseParasite"/>
        </authorList>
    </citation>
    <scope>IDENTIFICATION</scope>
</reference>
<evidence type="ECO:0000256" key="4">
    <source>
        <dbReference type="ARBA" id="ARBA00023136"/>
    </source>
</evidence>
<evidence type="ECO:0000256" key="2">
    <source>
        <dbReference type="ARBA" id="ARBA00022692"/>
    </source>
</evidence>
<comment type="subcellular location">
    <subcellularLocation>
        <location evidence="1">Membrane</location>
        <topology evidence="1">Multi-pass membrane protein</topology>
    </subcellularLocation>
</comment>
<dbReference type="InterPro" id="IPR036259">
    <property type="entry name" value="MFS_trans_sf"/>
</dbReference>
<feature type="transmembrane region" description="Helical" evidence="5">
    <location>
        <begin position="193"/>
        <end position="215"/>
    </location>
</feature>
<feature type="transmembrane region" description="Helical" evidence="5">
    <location>
        <begin position="151"/>
        <end position="173"/>
    </location>
</feature>
<evidence type="ECO:0000256" key="1">
    <source>
        <dbReference type="ARBA" id="ARBA00004141"/>
    </source>
</evidence>
<dbReference type="SUPFAM" id="SSF103473">
    <property type="entry name" value="MFS general substrate transporter"/>
    <property type="match status" value="1"/>
</dbReference>
<protein>
    <submittedName>
        <fullName evidence="7">Solute carrier family 46 member 3</fullName>
    </submittedName>
</protein>
<feature type="transmembrane region" description="Helical" evidence="5">
    <location>
        <begin position="346"/>
        <end position="370"/>
    </location>
</feature>
<dbReference type="InterPro" id="IPR051068">
    <property type="entry name" value="MFS_Domain-Containing_Protein"/>
</dbReference>
<evidence type="ECO:0000313" key="7">
    <source>
        <dbReference type="WBParaSite" id="ACAC_0000896101-mRNA-1"/>
    </source>
</evidence>
<evidence type="ECO:0000256" key="3">
    <source>
        <dbReference type="ARBA" id="ARBA00022989"/>
    </source>
</evidence>
<organism evidence="6 7">
    <name type="scientific">Angiostrongylus cantonensis</name>
    <name type="common">Rat lungworm</name>
    <dbReference type="NCBI Taxonomy" id="6313"/>
    <lineage>
        <taxon>Eukaryota</taxon>
        <taxon>Metazoa</taxon>
        <taxon>Ecdysozoa</taxon>
        <taxon>Nematoda</taxon>
        <taxon>Chromadorea</taxon>
        <taxon>Rhabditida</taxon>
        <taxon>Rhabditina</taxon>
        <taxon>Rhabditomorpha</taxon>
        <taxon>Strongyloidea</taxon>
        <taxon>Metastrongylidae</taxon>
        <taxon>Angiostrongylus</taxon>
    </lineage>
</organism>
<feature type="transmembrane region" description="Helical" evidence="5">
    <location>
        <begin position="116"/>
        <end position="139"/>
    </location>
</feature>
<accession>A0A0K0DDV6</accession>